<evidence type="ECO:0000256" key="1">
    <source>
        <dbReference type="ARBA" id="ARBA00001954"/>
    </source>
</evidence>
<dbReference type="PANTHER" id="PTHR20883">
    <property type="entry name" value="PHYTANOYL-COA DIOXYGENASE DOMAIN CONTAINING 1"/>
    <property type="match status" value="1"/>
</dbReference>
<dbReference type="SUPFAM" id="SSF51197">
    <property type="entry name" value="Clavaminate synthase-like"/>
    <property type="match status" value="1"/>
</dbReference>
<reference evidence="2 3" key="1">
    <citation type="submission" date="2019-12" db="EMBL/GenBank/DDBJ databases">
        <title>Roseobacter cerasinus sp. nov., isolated from seawater around aquaculture.</title>
        <authorList>
            <person name="Muramatsu S."/>
            <person name="Takabe Y."/>
            <person name="Mori K."/>
            <person name="Takaichi S."/>
            <person name="Hanada S."/>
        </authorList>
    </citation>
    <scope>NUCLEOTIDE SEQUENCE [LARGE SCALE GENOMIC DNA]</scope>
    <source>
        <strain evidence="2 3">AI77</strain>
    </source>
</reference>
<dbReference type="GO" id="GO:0005506">
    <property type="term" value="F:iron ion binding"/>
    <property type="evidence" value="ECO:0007669"/>
    <property type="project" value="UniProtKB-ARBA"/>
</dbReference>
<dbReference type="GO" id="GO:0016706">
    <property type="term" value="F:2-oxoglutarate-dependent dioxygenase activity"/>
    <property type="evidence" value="ECO:0007669"/>
    <property type="project" value="UniProtKB-ARBA"/>
</dbReference>
<dbReference type="OrthoDB" id="9791262at2"/>
<sequence length="275" mass="30309">MNIASKVSASPGSIADAYTRDGFALPLDILSAAEAQSLRDDLERAEANLADDTERLALLRTYPDRLLPGFDSLIRHPAIIEAVSSVLGPDLLVYSGALFIKPAQSDKIVSWHQDLTYWGLDDAEEVTCWVALSPANRDSGCMRFVPGSHKQRIVEHVDTYAEDNLLSRGQEIAVEVDEADAVLCELTPGQASMHHGHLFHASGPNTTDDRRIGVAIRYIRPSMKQSSGDRPLVAIVSGVDRFKNFDIAASPQGRLLERDFEICRAEAELRRKLFL</sequence>
<evidence type="ECO:0000313" key="3">
    <source>
        <dbReference type="Proteomes" id="UP000436522"/>
    </source>
</evidence>
<dbReference type="AlphaFoldDB" id="A0A640VLF4"/>
<dbReference type="Gene3D" id="2.60.120.620">
    <property type="entry name" value="q2cbj1_9rhob like domain"/>
    <property type="match status" value="1"/>
</dbReference>
<accession>A0A640VLF4</accession>
<dbReference type="PANTHER" id="PTHR20883:SF48">
    <property type="entry name" value="ECTOINE DIOXYGENASE"/>
    <property type="match status" value="1"/>
</dbReference>
<comment type="cofactor">
    <cofactor evidence="1">
        <name>Fe(2+)</name>
        <dbReference type="ChEBI" id="CHEBI:29033"/>
    </cofactor>
</comment>
<protein>
    <recommendedName>
        <fullName evidence="4">Phytanoyl-CoA dioxygenase family protein</fullName>
    </recommendedName>
</protein>
<evidence type="ECO:0008006" key="4">
    <source>
        <dbReference type="Google" id="ProtNLM"/>
    </source>
</evidence>
<proteinExistence type="predicted"/>
<organism evidence="2 3">
    <name type="scientific">Roseobacter cerasinus</name>
    <dbReference type="NCBI Taxonomy" id="2602289"/>
    <lineage>
        <taxon>Bacteria</taxon>
        <taxon>Pseudomonadati</taxon>
        <taxon>Pseudomonadota</taxon>
        <taxon>Alphaproteobacteria</taxon>
        <taxon>Rhodobacterales</taxon>
        <taxon>Roseobacteraceae</taxon>
        <taxon>Roseobacter</taxon>
    </lineage>
</organism>
<dbReference type="RefSeq" id="WP_159974757.1">
    <property type="nucleotide sequence ID" value="NZ_BLIV01000001.1"/>
</dbReference>
<dbReference type="Proteomes" id="UP000436522">
    <property type="component" value="Unassembled WGS sequence"/>
</dbReference>
<gene>
    <name evidence="2" type="ORF">So717_06620</name>
</gene>
<dbReference type="InterPro" id="IPR008775">
    <property type="entry name" value="Phytyl_CoA_dOase-like"/>
</dbReference>
<evidence type="ECO:0000313" key="2">
    <source>
        <dbReference type="EMBL" id="GFE48909.1"/>
    </source>
</evidence>
<keyword evidence="3" id="KW-1185">Reference proteome</keyword>
<name>A0A640VLF4_9RHOB</name>
<comment type="caution">
    <text evidence="2">The sequence shown here is derived from an EMBL/GenBank/DDBJ whole genome shotgun (WGS) entry which is preliminary data.</text>
</comment>
<dbReference type="EMBL" id="BLIV01000001">
    <property type="protein sequence ID" value="GFE48909.1"/>
    <property type="molecule type" value="Genomic_DNA"/>
</dbReference>
<dbReference type="Pfam" id="PF05721">
    <property type="entry name" value="PhyH"/>
    <property type="match status" value="1"/>
</dbReference>